<feature type="domain" description="CUB" evidence="15">
    <location>
        <begin position="609"/>
        <end position="719"/>
    </location>
</feature>
<feature type="binding site" evidence="12">
    <location>
        <position position="165"/>
    </location>
    <ligand>
        <name>Zn(2+)</name>
        <dbReference type="ChEBI" id="CHEBI:29105"/>
        <note>catalytic</note>
    </ligand>
</feature>
<dbReference type="PROSITE" id="PS50026">
    <property type="entry name" value="EGF_3"/>
    <property type="match status" value="1"/>
</dbReference>
<dbReference type="InterPro" id="IPR000859">
    <property type="entry name" value="CUB_dom"/>
</dbReference>
<keyword evidence="6 12" id="KW-0378">Hydrolase</keyword>
<feature type="domain" description="Peptidase M12A" evidence="17">
    <location>
        <begin position="72"/>
        <end position="267"/>
    </location>
</feature>
<evidence type="ECO:0000259" key="17">
    <source>
        <dbReference type="PROSITE" id="PS51864"/>
    </source>
</evidence>
<dbReference type="SUPFAM" id="SSF49854">
    <property type="entry name" value="Spermadhesin, CUB domain"/>
    <property type="match status" value="3"/>
</dbReference>
<keyword evidence="2 12" id="KW-0645">Protease</keyword>
<dbReference type="FunFam" id="2.60.120.290:FF:000013">
    <property type="entry name" value="Membrane frizzled-related protein"/>
    <property type="match status" value="1"/>
</dbReference>
<dbReference type="HOGENOM" id="CLU_005140_0_0_1"/>
<dbReference type="EC" id="3.4.24.-" evidence="13"/>
<dbReference type="Pfam" id="PF00431">
    <property type="entry name" value="CUB"/>
    <property type="match status" value="3"/>
</dbReference>
<evidence type="ECO:0000259" key="15">
    <source>
        <dbReference type="PROSITE" id="PS01180"/>
    </source>
</evidence>
<dbReference type="PRINTS" id="PR00480">
    <property type="entry name" value="ASTACIN"/>
</dbReference>
<dbReference type="EMBL" id="KB312037">
    <property type="protein sequence ID" value="ELT87968.1"/>
    <property type="molecule type" value="Genomic_DNA"/>
</dbReference>
<keyword evidence="9 10" id="KW-1015">Disulfide bond</keyword>
<dbReference type="OrthoDB" id="291007at2759"/>
<dbReference type="SMART" id="SM00042">
    <property type="entry name" value="CUB"/>
    <property type="match status" value="3"/>
</dbReference>
<dbReference type="EMBL" id="AMQN01015581">
    <property type="status" value="NOT_ANNOTATED_CDS"/>
    <property type="molecule type" value="Genomic_DNA"/>
</dbReference>
<dbReference type="GO" id="GO:0006508">
    <property type="term" value="P:proteolysis"/>
    <property type="evidence" value="ECO:0007669"/>
    <property type="project" value="UniProtKB-KW"/>
</dbReference>
<dbReference type="PROSITE" id="PS00010">
    <property type="entry name" value="ASX_HYDROXYL"/>
    <property type="match status" value="1"/>
</dbReference>
<dbReference type="FunFam" id="2.60.120.290:FF:000005">
    <property type="entry name" value="Procollagen C-endopeptidase enhancer 1"/>
    <property type="match status" value="1"/>
</dbReference>
<feature type="domain" description="EGF-like" evidence="16">
    <location>
        <begin position="558"/>
        <end position="595"/>
    </location>
</feature>
<dbReference type="InterPro" id="IPR049883">
    <property type="entry name" value="NOTCH1_EGF-like"/>
</dbReference>
<dbReference type="Pfam" id="PF07645">
    <property type="entry name" value="EGF_CA"/>
    <property type="match status" value="1"/>
</dbReference>
<dbReference type="SMART" id="SM00181">
    <property type="entry name" value="EGF"/>
    <property type="match status" value="1"/>
</dbReference>
<evidence type="ECO:0000256" key="4">
    <source>
        <dbReference type="ARBA" id="ARBA00022729"/>
    </source>
</evidence>
<dbReference type="GO" id="GO:0005509">
    <property type="term" value="F:calcium ion binding"/>
    <property type="evidence" value="ECO:0007669"/>
    <property type="project" value="InterPro"/>
</dbReference>
<dbReference type="Proteomes" id="UP000014760">
    <property type="component" value="Unassembled WGS sequence"/>
</dbReference>
<evidence type="ECO:0000256" key="9">
    <source>
        <dbReference type="ARBA" id="ARBA00023157"/>
    </source>
</evidence>
<dbReference type="PROSITE" id="PS01187">
    <property type="entry name" value="EGF_CA"/>
    <property type="match status" value="1"/>
</dbReference>
<dbReference type="InterPro" id="IPR001506">
    <property type="entry name" value="Peptidase_M12A"/>
</dbReference>
<feature type="region of interest" description="Disordered" evidence="14">
    <location>
        <begin position="49"/>
        <end position="69"/>
    </location>
</feature>
<keyword evidence="4" id="KW-0732">Signal</keyword>
<dbReference type="CDD" id="cd00041">
    <property type="entry name" value="CUB"/>
    <property type="match status" value="3"/>
</dbReference>
<feature type="binding site" evidence="12">
    <location>
        <position position="169"/>
    </location>
    <ligand>
        <name>Zn(2+)</name>
        <dbReference type="ChEBI" id="CHEBI:29105"/>
        <note>catalytic</note>
    </ligand>
</feature>
<evidence type="ECO:0000313" key="18">
    <source>
        <dbReference type="EMBL" id="ELT87968.1"/>
    </source>
</evidence>
<dbReference type="Gene3D" id="2.60.120.290">
    <property type="entry name" value="Spermadhesin, CUB domain"/>
    <property type="match status" value="3"/>
</dbReference>
<dbReference type="MEROPS" id="M12.018"/>
<reference evidence="19" key="3">
    <citation type="submission" date="2015-06" db="UniProtKB">
        <authorList>
            <consortium name="EnsemblMetazoa"/>
        </authorList>
    </citation>
    <scope>IDENTIFICATION</scope>
</reference>
<dbReference type="Pfam" id="PF01400">
    <property type="entry name" value="Astacin"/>
    <property type="match status" value="1"/>
</dbReference>
<dbReference type="SMART" id="SM00179">
    <property type="entry name" value="EGF_CA"/>
    <property type="match status" value="1"/>
</dbReference>
<dbReference type="SUPFAM" id="SSF55486">
    <property type="entry name" value="Metalloproteases ('zincins'), catalytic domain"/>
    <property type="match status" value="1"/>
</dbReference>
<organism evidence="18">
    <name type="scientific">Capitella teleta</name>
    <name type="common">Polychaete worm</name>
    <dbReference type="NCBI Taxonomy" id="283909"/>
    <lineage>
        <taxon>Eukaryota</taxon>
        <taxon>Metazoa</taxon>
        <taxon>Spiralia</taxon>
        <taxon>Lophotrochozoa</taxon>
        <taxon>Annelida</taxon>
        <taxon>Polychaeta</taxon>
        <taxon>Sedentaria</taxon>
        <taxon>Scolecida</taxon>
        <taxon>Capitellidae</taxon>
        <taxon>Capitella</taxon>
    </lineage>
</organism>
<dbReference type="SMART" id="SM00235">
    <property type="entry name" value="ZnMc"/>
    <property type="match status" value="1"/>
</dbReference>
<reference evidence="20" key="1">
    <citation type="submission" date="2012-12" db="EMBL/GenBank/DDBJ databases">
        <authorList>
            <person name="Hellsten U."/>
            <person name="Grimwood J."/>
            <person name="Chapman J.A."/>
            <person name="Shapiro H."/>
            <person name="Aerts A."/>
            <person name="Otillar R.P."/>
            <person name="Terry A.Y."/>
            <person name="Boore J.L."/>
            <person name="Simakov O."/>
            <person name="Marletaz F."/>
            <person name="Cho S.-J."/>
            <person name="Edsinger-Gonzales E."/>
            <person name="Havlak P."/>
            <person name="Kuo D.-H."/>
            <person name="Larsson T."/>
            <person name="Lv J."/>
            <person name="Arendt D."/>
            <person name="Savage R."/>
            <person name="Osoegawa K."/>
            <person name="de Jong P."/>
            <person name="Lindberg D.R."/>
            <person name="Seaver E.C."/>
            <person name="Weisblat D.A."/>
            <person name="Putnam N.H."/>
            <person name="Grigoriev I.V."/>
            <person name="Rokhsar D.S."/>
        </authorList>
    </citation>
    <scope>NUCLEOTIDE SEQUENCE</scope>
    <source>
        <strain evidence="20">I ESC-2004</strain>
    </source>
</reference>
<evidence type="ECO:0000256" key="14">
    <source>
        <dbReference type="SAM" id="MobiDB-lite"/>
    </source>
</evidence>
<feature type="compositionally biased region" description="Polar residues" evidence="14">
    <location>
        <begin position="873"/>
        <end position="887"/>
    </location>
</feature>
<reference evidence="18 20" key="2">
    <citation type="journal article" date="2013" name="Nature">
        <title>Insights into bilaterian evolution from three spiralian genomes.</title>
        <authorList>
            <person name="Simakov O."/>
            <person name="Marletaz F."/>
            <person name="Cho S.J."/>
            <person name="Edsinger-Gonzales E."/>
            <person name="Havlak P."/>
            <person name="Hellsten U."/>
            <person name="Kuo D.H."/>
            <person name="Larsson T."/>
            <person name="Lv J."/>
            <person name="Arendt D."/>
            <person name="Savage R."/>
            <person name="Osoegawa K."/>
            <person name="de Jong P."/>
            <person name="Grimwood J."/>
            <person name="Chapman J.A."/>
            <person name="Shapiro H."/>
            <person name="Aerts A."/>
            <person name="Otillar R.P."/>
            <person name="Terry A.Y."/>
            <person name="Boore J.L."/>
            <person name="Grigoriev I.V."/>
            <person name="Lindberg D.R."/>
            <person name="Seaver E.C."/>
            <person name="Weisblat D.A."/>
            <person name="Putnam N.H."/>
            <person name="Rokhsar D.S."/>
        </authorList>
    </citation>
    <scope>NUCLEOTIDE SEQUENCE</scope>
    <source>
        <strain evidence="18 20">I ESC-2004</strain>
    </source>
</reference>
<dbReference type="InterPro" id="IPR000152">
    <property type="entry name" value="EGF-type_Asp/Asn_hydroxyl_site"/>
</dbReference>
<evidence type="ECO:0000256" key="6">
    <source>
        <dbReference type="ARBA" id="ARBA00022801"/>
    </source>
</evidence>
<sequence length="887" mass="99767">MGLTKARNMATYRPIMSESRMTTGPALFEGDIRLTIDDYDILHELSSSDQRRGQGDFTGDDLEGKGRPRNRRAVTAFKDRIWPNATIPYVIGDRVAGFVSDNIRKAMDHWEKHTCIRFTNRSEFDQDYINFDPGLCGCCSFVGRKGGRQEVTLSAHCAAYGVVIHELGHVIGFWHEHSRPDRDKYIKIVEHNIIPEKMDNFDIKSAGEIDSLGQPYDYYSIMHYRRKTFSRLGKITMEPRERGVQIGQRDALSPGDRMQANLLYNCPKPECGEEIIGGSGNISSPNYPVKYYRDHTCIWVMHVRPEEEITVEFVDVAIESSANCSYDYLEIREGVDATGLLIGRLCGEGKGGQLKSTKSEPSYLSGSGEVSSSSGSMPSGGSEDYIMEPLDQPSTQFLAKCTKQVTDRKGEITSPLLLAQYNGDPIDCSWTIAGGSSAIRVHLAIRVTSLKDSPEVCVGDIYQMVKQSVRHKNLKVPHRQEENDALKAEEHSGSDLEEDGEEQDVIQMYEVEKFLPVRYNCQQTKQLTLDTQKVMIQWSSDINRPFVLDYVIACLQLDYDECAMGSAACEHVCHNTLQGYSCSCRRGYSPHPLFLYRCIAKKAQFADKCNSSMTSERGRLRASTEPIEDCEWNIQPPKGLRMFLNFDKFDIPSQIVNNTCTENYVEIFTGSSMNSRGRFCGALEPEAISTSSGLIVIRAHTDTTSVLTMPYFTASYTTFKNDQDGECSFRMRANGHVSSPLYPQPYPPHANCVWRVSAPKNSFIRVHIEDVDIETTKGCDFDYVEFREGRHRTSPLLAKLCGNRTPQDIDSKGRHLWVNFLSDKDGSGRGFRATFSSVQRANRTATENETESKEIETETIENVTTSKLESESFEISSTQSILSDSPP</sequence>
<keyword evidence="3 12" id="KW-0479">Metal-binding</keyword>
<dbReference type="PANTHER" id="PTHR10127:SF850">
    <property type="entry name" value="METALLOENDOPEPTIDASE"/>
    <property type="match status" value="1"/>
</dbReference>
<feature type="compositionally biased region" description="Low complexity" evidence="14">
    <location>
        <begin position="362"/>
        <end position="382"/>
    </location>
</feature>
<feature type="compositionally biased region" description="Basic and acidic residues" evidence="14">
    <location>
        <begin position="478"/>
        <end position="494"/>
    </location>
</feature>
<dbReference type="EnsemblMetazoa" id="CapteT224057">
    <property type="protein sequence ID" value="CapteP224057"/>
    <property type="gene ID" value="CapteG224057"/>
</dbReference>
<keyword evidence="1 11" id="KW-0245">EGF-like domain</keyword>
<dbReference type="Gene3D" id="2.10.25.10">
    <property type="entry name" value="Laminin"/>
    <property type="match status" value="1"/>
</dbReference>
<keyword evidence="20" id="KW-1185">Reference proteome</keyword>
<proteinExistence type="predicted"/>
<dbReference type="GO" id="GO:0008270">
    <property type="term" value="F:zinc ion binding"/>
    <property type="evidence" value="ECO:0007669"/>
    <property type="project" value="UniProtKB-UniRule"/>
</dbReference>
<dbReference type="CDD" id="cd00054">
    <property type="entry name" value="EGF_CA"/>
    <property type="match status" value="1"/>
</dbReference>
<dbReference type="InterPro" id="IPR018097">
    <property type="entry name" value="EGF_Ca-bd_CS"/>
</dbReference>
<dbReference type="InterPro" id="IPR024079">
    <property type="entry name" value="MetalloPept_cat_dom_sf"/>
</dbReference>
<accession>R7T4S7</accession>
<gene>
    <name evidence="18" type="ORF">CAPTEDRAFT_224057</name>
</gene>
<dbReference type="InterPro" id="IPR035914">
    <property type="entry name" value="Sperma_CUB_dom_sf"/>
</dbReference>
<dbReference type="InterPro" id="IPR001881">
    <property type="entry name" value="EGF-like_Ca-bd_dom"/>
</dbReference>
<dbReference type="PANTHER" id="PTHR10127">
    <property type="entry name" value="DISCOIDIN, CUB, EGF, LAMININ , AND ZINC METALLOPROTEASE DOMAIN CONTAINING"/>
    <property type="match status" value="1"/>
</dbReference>
<dbReference type="InterPro" id="IPR006026">
    <property type="entry name" value="Peptidase_Metallo"/>
</dbReference>
<evidence type="ECO:0000313" key="20">
    <source>
        <dbReference type="Proteomes" id="UP000014760"/>
    </source>
</evidence>
<evidence type="ECO:0000259" key="16">
    <source>
        <dbReference type="PROSITE" id="PS50026"/>
    </source>
</evidence>
<feature type="region of interest" description="Disordered" evidence="14">
    <location>
        <begin position="351"/>
        <end position="388"/>
    </location>
</feature>
<evidence type="ECO:0000256" key="3">
    <source>
        <dbReference type="ARBA" id="ARBA00022723"/>
    </source>
</evidence>
<feature type="binding site" evidence="12">
    <location>
        <position position="175"/>
    </location>
    <ligand>
        <name>Zn(2+)</name>
        <dbReference type="ChEBI" id="CHEBI:29105"/>
        <note>catalytic</note>
    </ligand>
</feature>
<dbReference type="Gene3D" id="3.40.390.10">
    <property type="entry name" value="Collagenase (Catalytic Domain)"/>
    <property type="match status" value="1"/>
</dbReference>
<dbReference type="PROSITE" id="PS01180">
    <property type="entry name" value="CUB"/>
    <property type="match status" value="4"/>
</dbReference>
<comment type="caution">
    <text evidence="11">Lacks conserved residue(s) required for the propagation of feature annotation.</text>
</comment>
<keyword evidence="7 12" id="KW-0862">Zinc</keyword>
<dbReference type="SUPFAM" id="SSF57196">
    <property type="entry name" value="EGF/Laminin"/>
    <property type="match status" value="1"/>
</dbReference>
<dbReference type="OMA" id="YGNHDGV"/>
<dbReference type="AlphaFoldDB" id="R7T4S7"/>
<keyword evidence="5" id="KW-0677">Repeat</keyword>
<evidence type="ECO:0000256" key="7">
    <source>
        <dbReference type="ARBA" id="ARBA00022833"/>
    </source>
</evidence>
<dbReference type="GO" id="GO:0004222">
    <property type="term" value="F:metalloendopeptidase activity"/>
    <property type="evidence" value="ECO:0007669"/>
    <property type="project" value="UniProtKB-UniRule"/>
</dbReference>
<dbReference type="InterPro" id="IPR000742">
    <property type="entry name" value="EGF"/>
</dbReference>
<evidence type="ECO:0000256" key="2">
    <source>
        <dbReference type="ARBA" id="ARBA00022670"/>
    </source>
</evidence>
<evidence type="ECO:0000256" key="8">
    <source>
        <dbReference type="ARBA" id="ARBA00023049"/>
    </source>
</evidence>
<feature type="disulfide bond" evidence="12">
    <location>
        <begin position="138"/>
        <end position="139"/>
    </location>
</feature>
<feature type="active site" evidence="12">
    <location>
        <position position="166"/>
    </location>
</feature>
<dbReference type="PROSITE" id="PS51864">
    <property type="entry name" value="ASTACIN"/>
    <property type="match status" value="1"/>
</dbReference>
<feature type="domain" description="CUB" evidence="15">
    <location>
        <begin position="271"/>
        <end position="388"/>
    </location>
</feature>
<feature type="region of interest" description="Disordered" evidence="14">
    <location>
        <begin position="840"/>
        <end position="887"/>
    </location>
</feature>
<feature type="domain" description="CUB" evidence="15">
    <location>
        <begin position="725"/>
        <end position="838"/>
    </location>
</feature>
<evidence type="ECO:0000313" key="19">
    <source>
        <dbReference type="EnsemblMetazoa" id="CapteP224057"/>
    </source>
</evidence>
<evidence type="ECO:0000256" key="5">
    <source>
        <dbReference type="ARBA" id="ARBA00022737"/>
    </source>
</evidence>
<feature type="domain" description="CUB" evidence="15">
    <location>
        <begin position="401"/>
        <end position="464"/>
    </location>
</feature>
<feature type="region of interest" description="Disordered" evidence="14">
    <location>
        <begin position="473"/>
        <end position="502"/>
    </location>
</feature>
<evidence type="ECO:0000256" key="10">
    <source>
        <dbReference type="PROSITE-ProRule" id="PRU00059"/>
    </source>
</evidence>
<comment type="cofactor">
    <cofactor evidence="12 13">
        <name>Zn(2+)</name>
        <dbReference type="ChEBI" id="CHEBI:29105"/>
    </cofactor>
    <text evidence="12 13">Binds 1 zinc ion per subunit.</text>
</comment>
<name>R7T4S7_CAPTE</name>
<evidence type="ECO:0000256" key="11">
    <source>
        <dbReference type="PROSITE-ProRule" id="PRU00076"/>
    </source>
</evidence>
<keyword evidence="8 12" id="KW-0482">Metalloprotease</keyword>
<protein>
    <recommendedName>
        <fullName evidence="13">Metalloendopeptidase</fullName>
        <ecNumber evidence="13">3.4.24.-</ecNumber>
    </recommendedName>
</protein>
<evidence type="ECO:0000256" key="1">
    <source>
        <dbReference type="ARBA" id="ARBA00022536"/>
    </source>
</evidence>
<evidence type="ECO:0000256" key="12">
    <source>
        <dbReference type="PROSITE-ProRule" id="PRU01211"/>
    </source>
</evidence>
<evidence type="ECO:0000256" key="13">
    <source>
        <dbReference type="RuleBase" id="RU361183"/>
    </source>
</evidence>
<feature type="disulfide bond" evidence="10">
    <location>
        <begin position="401"/>
        <end position="428"/>
    </location>
</feature>